<evidence type="ECO:0000313" key="3">
    <source>
        <dbReference type="EMBL" id="MFB9260290.1"/>
    </source>
</evidence>
<keyword evidence="2" id="KW-0472">Membrane</keyword>
<sequence length="452" mass="48033">MSHVREAVAIGIMFVTWGVLTPFFHLIYRGINRGRDEGAFVEAFALAVCALLIGLLGATGRRWIAVLPALLSLHQVAIGLHWANDLDKLKYGWMFVNAPIRGGWFEPYSPEAVVILGVAAVAWAYGFGRRPWGLVLAGVTALVLLSGRSIAFTVMADQKRSLRSPGVQDWWSAPIESALLYMSAAVIFLLVIGAATLAGSSALRIDASGRVEDPDSGPRGGTIAAVFGLAAILFVVTHLGPIFTTAFFEQLLLTIVVIGAIISARDRRVPVAIAAALVWVYLFLWTSLPAVINGSALRGEWPFVDRIVPDDPSSVDLFLFRLVDGVPILVGVALVWALLRCRRIVDAALATGIIAVSLGMLTGLAIMVRALVTEVVSAVDISMGYVEYQLVYGSMNVLTSAAEVAVIAGVVYLFSRRPENGQESAGAPGAPAVPAQVSQQPYGQGQCGGAAR</sequence>
<feature type="transmembrane region" description="Helical" evidence="2">
    <location>
        <begin position="318"/>
        <end position="339"/>
    </location>
</feature>
<dbReference type="Proteomes" id="UP001589700">
    <property type="component" value="Unassembled WGS sequence"/>
</dbReference>
<feature type="transmembrane region" description="Helical" evidence="2">
    <location>
        <begin position="246"/>
        <end position="264"/>
    </location>
</feature>
<feature type="transmembrane region" description="Helical" evidence="2">
    <location>
        <begin position="134"/>
        <end position="156"/>
    </location>
</feature>
<protein>
    <submittedName>
        <fullName evidence="3">Uncharacterized protein</fullName>
    </submittedName>
</protein>
<feature type="transmembrane region" description="Helical" evidence="2">
    <location>
        <begin position="271"/>
        <end position="292"/>
    </location>
</feature>
<feature type="transmembrane region" description="Helical" evidence="2">
    <location>
        <begin position="63"/>
        <end position="83"/>
    </location>
</feature>
<keyword evidence="2" id="KW-0812">Transmembrane</keyword>
<feature type="transmembrane region" description="Helical" evidence="2">
    <location>
        <begin position="108"/>
        <end position="127"/>
    </location>
</feature>
<gene>
    <name evidence="3" type="ORF">ACFFVD_10800</name>
</gene>
<comment type="caution">
    <text evidence="3">The sequence shown here is derived from an EMBL/GenBank/DDBJ whole genome shotgun (WGS) entry which is preliminary data.</text>
</comment>
<feature type="transmembrane region" description="Helical" evidence="2">
    <location>
        <begin position="392"/>
        <end position="414"/>
    </location>
</feature>
<feature type="transmembrane region" description="Helical" evidence="2">
    <location>
        <begin position="39"/>
        <end position="56"/>
    </location>
</feature>
<feature type="region of interest" description="Disordered" evidence="1">
    <location>
        <begin position="420"/>
        <end position="452"/>
    </location>
</feature>
<proteinExistence type="predicted"/>
<name>A0ABV5JTQ9_9ACTN</name>
<keyword evidence="2" id="KW-1133">Transmembrane helix</keyword>
<dbReference type="RefSeq" id="WP_182633212.1">
    <property type="nucleotide sequence ID" value="NZ_JAALDM010000249.1"/>
</dbReference>
<evidence type="ECO:0000313" key="4">
    <source>
        <dbReference type="Proteomes" id="UP001589700"/>
    </source>
</evidence>
<feature type="transmembrane region" description="Helical" evidence="2">
    <location>
        <begin position="178"/>
        <end position="199"/>
    </location>
</feature>
<organism evidence="3 4">
    <name type="scientific">Dietzia aerolata</name>
    <dbReference type="NCBI Taxonomy" id="595984"/>
    <lineage>
        <taxon>Bacteria</taxon>
        <taxon>Bacillati</taxon>
        <taxon>Actinomycetota</taxon>
        <taxon>Actinomycetes</taxon>
        <taxon>Mycobacteriales</taxon>
        <taxon>Dietziaceae</taxon>
        <taxon>Dietzia</taxon>
    </lineage>
</organism>
<reference evidence="3 4" key="1">
    <citation type="submission" date="2024-09" db="EMBL/GenBank/DDBJ databases">
        <authorList>
            <person name="Sun Q."/>
            <person name="Mori K."/>
        </authorList>
    </citation>
    <scope>NUCLEOTIDE SEQUENCE [LARGE SCALE GENOMIC DNA]</scope>
    <source>
        <strain evidence="3 4">CCM 7659</strain>
    </source>
</reference>
<evidence type="ECO:0000256" key="1">
    <source>
        <dbReference type="SAM" id="MobiDB-lite"/>
    </source>
</evidence>
<keyword evidence="4" id="KW-1185">Reference proteome</keyword>
<feature type="transmembrane region" description="Helical" evidence="2">
    <location>
        <begin position="220"/>
        <end position="240"/>
    </location>
</feature>
<feature type="compositionally biased region" description="Low complexity" evidence="1">
    <location>
        <begin position="424"/>
        <end position="441"/>
    </location>
</feature>
<feature type="transmembrane region" description="Helical" evidence="2">
    <location>
        <begin position="348"/>
        <end position="372"/>
    </location>
</feature>
<feature type="transmembrane region" description="Helical" evidence="2">
    <location>
        <begin position="7"/>
        <end position="27"/>
    </location>
</feature>
<accession>A0ABV5JTQ9</accession>
<evidence type="ECO:0000256" key="2">
    <source>
        <dbReference type="SAM" id="Phobius"/>
    </source>
</evidence>
<dbReference type="EMBL" id="JBHMDY010000005">
    <property type="protein sequence ID" value="MFB9260290.1"/>
    <property type="molecule type" value="Genomic_DNA"/>
</dbReference>